<dbReference type="GO" id="GO:0006825">
    <property type="term" value="P:copper ion transport"/>
    <property type="evidence" value="ECO:0007669"/>
    <property type="project" value="InterPro"/>
</dbReference>
<dbReference type="GO" id="GO:0005886">
    <property type="term" value="C:plasma membrane"/>
    <property type="evidence" value="ECO:0007669"/>
    <property type="project" value="TreeGrafter"/>
</dbReference>
<dbReference type="InterPro" id="IPR014756">
    <property type="entry name" value="Ig_E-set"/>
</dbReference>
<dbReference type="AlphaFoldDB" id="R1G5C9"/>
<dbReference type="GO" id="GO:0030313">
    <property type="term" value="C:cell envelope"/>
    <property type="evidence" value="ECO:0007669"/>
    <property type="project" value="UniProtKB-SubCell"/>
</dbReference>
<reference evidence="8 9" key="1">
    <citation type="submission" date="2013-02" db="EMBL/GenBank/DDBJ databases">
        <title>Draft genome sequence of Amycolatopsis vancoresmycina strain DSM 44592T.</title>
        <authorList>
            <person name="Kumar S."/>
            <person name="Kaur N."/>
            <person name="Kaur C."/>
            <person name="Raghava G.P.S."/>
            <person name="Mayilraj S."/>
        </authorList>
    </citation>
    <scope>NUCLEOTIDE SEQUENCE [LARGE SCALE GENOMIC DNA]</scope>
    <source>
        <strain evidence="8 9">DSM 44592</strain>
    </source>
</reference>
<keyword evidence="2" id="KW-0479">Metal-binding</keyword>
<keyword evidence="3 6" id="KW-0732">Signal</keyword>
<dbReference type="GO" id="GO:0005507">
    <property type="term" value="F:copper ion binding"/>
    <property type="evidence" value="ECO:0007669"/>
    <property type="project" value="InterPro"/>
</dbReference>
<evidence type="ECO:0000259" key="7">
    <source>
        <dbReference type="Pfam" id="PF04234"/>
    </source>
</evidence>
<name>R1G5C9_9PSEU</name>
<evidence type="ECO:0000256" key="5">
    <source>
        <dbReference type="SAM" id="Phobius"/>
    </source>
</evidence>
<feature type="domain" description="CopC" evidence="7">
    <location>
        <begin position="27"/>
        <end position="120"/>
    </location>
</feature>
<comment type="subcellular location">
    <subcellularLocation>
        <location evidence="1">Cell envelope</location>
    </subcellularLocation>
</comment>
<protein>
    <submittedName>
        <fullName evidence="8">Copper resistance protein</fullName>
    </submittedName>
</protein>
<dbReference type="Proteomes" id="UP000014139">
    <property type="component" value="Unassembled WGS sequence"/>
</dbReference>
<dbReference type="InterPro" id="IPR014755">
    <property type="entry name" value="Cu-Rt/internalin_Ig-like"/>
</dbReference>
<proteinExistence type="predicted"/>
<dbReference type="EMBL" id="AOUO01000287">
    <property type="protein sequence ID" value="EOD66672.1"/>
    <property type="molecule type" value="Genomic_DNA"/>
</dbReference>
<accession>R1G5C9</accession>
<dbReference type="SUPFAM" id="SSF81296">
    <property type="entry name" value="E set domains"/>
    <property type="match status" value="1"/>
</dbReference>
<evidence type="ECO:0000256" key="6">
    <source>
        <dbReference type="SAM" id="SignalP"/>
    </source>
</evidence>
<dbReference type="GO" id="GO:0042597">
    <property type="term" value="C:periplasmic space"/>
    <property type="evidence" value="ECO:0007669"/>
    <property type="project" value="InterPro"/>
</dbReference>
<dbReference type="PATRIC" id="fig|1292037.4.peg.3871"/>
<evidence type="ECO:0000256" key="2">
    <source>
        <dbReference type="ARBA" id="ARBA00022723"/>
    </source>
</evidence>
<evidence type="ECO:0000313" key="9">
    <source>
        <dbReference type="Proteomes" id="UP000014139"/>
    </source>
</evidence>
<dbReference type="OrthoDB" id="3698694at2"/>
<comment type="caution">
    <text evidence="8">The sequence shown here is derived from an EMBL/GenBank/DDBJ whole genome shotgun (WGS) entry which is preliminary data.</text>
</comment>
<keyword evidence="5" id="KW-0472">Membrane</keyword>
<keyword evidence="5" id="KW-1133">Transmembrane helix</keyword>
<dbReference type="eggNOG" id="COG2372">
    <property type="taxonomic scope" value="Bacteria"/>
</dbReference>
<dbReference type="InterPro" id="IPR032694">
    <property type="entry name" value="CopC/D"/>
</dbReference>
<keyword evidence="5" id="KW-0812">Transmembrane</keyword>
<dbReference type="Pfam" id="PF04234">
    <property type="entry name" value="CopC"/>
    <property type="match status" value="1"/>
</dbReference>
<dbReference type="Gene3D" id="2.60.40.1220">
    <property type="match status" value="1"/>
</dbReference>
<dbReference type="PANTHER" id="PTHR34820">
    <property type="entry name" value="INNER MEMBRANE PROTEIN YEBZ"/>
    <property type="match status" value="1"/>
</dbReference>
<gene>
    <name evidence="8" type="ORF">H480_20394</name>
</gene>
<feature type="chain" id="PRO_5004348700" evidence="6">
    <location>
        <begin position="27"/>
        <end position="161"/>
    </location>
</feature>
<feature type="signal peptide" evidence="6">
    <location>
        <begin position="1"/>
        <end position="26"/>
    </location>
</feature>
<dbReference type="RefSeq" id="WP_003089620.1">
    <property type="nucleotide sequence ID" value="NZ_AOUO01000287.1"/>
</dbReference>
<sequence>MIPRRVLGAVLAALTGLLVLAGPASAHTELESSSPAEGASLATAPTQVQLTFGEPVTLPPDPVKITGRDGTAWQIGAPAVDGGVVTVPVTSSATAQAYTLTWQVVAKDGDNVTGTVHFTVTGASATTLDSVGVPAWIWVLVAVAGLLAVIVVGVRQLRGRR</sequence>
<evidence type="ECO:0000313" key="8">
    <source>
        <dbReference type="EMBL" id="EOD66672.1"/>
    </source>
</evidence>
<keyword evidence="9" id="KW-1185">Reference proteome</keyword>
<evidence type="ECO:0000256" key="4">
    <source>
        <dbReference type="ARBA" id="ARBA00023008"/>
    </source>
</evidence>
<dbReference type="PANTHER" id="PTHR34820:SF4">
    <property type="entry name" value="INNER MEMBRANE PROTEIN YEBZ"/>
    <property type="match status" value="1"/>
</dbReference>
<evidence type="ECO:0000256" key="1">
    <source>
        <dbReference type="ARBA" id="ARBA00004196"/>
    </source>
</evidence>
<dbReference type="InterPro" id="IPR007348">
    <property type="entry name" value="CopC_dom"/>
</dbReference>
<evidence type="ECO:0000256" key="3">
    <source>
        <dbReference type="ARBA" id="ARBA00022729"/>
    </source>
</evidence>
<organism evidence="8 9">
    <name type="scientific">Amycolatopsis vancoresmycina DSM 44592</name>
    <dbReference type="NCBI Taxonomy" id="1292037"/>
    <lineage>
        <taxon>Bacteria</taxon>
        <taxon>Bacillati</taxon>
        <taxon>Actinomycetota</taxon>
        <taxon>Actinomycetes</taxon>
        <taxon>Pseudonocardiales</taxon>
        <taxon>Pseudonocardiaceae</taxon>
        <taxon>Amycolatopsis</taxon>
    </lineage>
</organism>
<keyword evidence="4" id="KW-0186">Copper</keyword>
<dbReference type="GO" id="GO:0046688">
    <property type="term" value="P:response to copper ion"/>
    <property type="evidence" value="ECO:0007669"/>
    <property type="project" value="InterPro"/>
</dbReference>
<feature type="transmembrane region" description="Helical" evidence="5">
    <location>
        <begin position="135"/>
        <end position="154"/>
    </location>
</feature>